<dbReference type="KEGG" id="lvs:LOKVESSMR4R_02409"/>
<evidence type="ECO:0000313" key="2">
    <source>
        <dbReference type="Proteomes" id="UP000195273"/>
    </source>
</evidence>
<organism evidence="1 2">
    <name type="scientific">Yoonia vestfoldensis</name>
    <dbReference type="NCBI Taxonomy" id="245188"/>
    <lineage>
        <taxon>Bacteria</taxon>
        <taxon>Pseudomonadati</taxon>
        <taxon>Pseudomonadota</taxon>
        <taxon>Alphaproteobacteria</taxon>
        <taxon>Rhodobacterales</taxon>
        <taxon>Paracoccaceae</taxon>
        <taxon>Yoonia</taxon>
    </lineage>
</organism>
<dbReference type="AlphaFoldDB" id="A0A1Y0EDM5"/>
<dbReference type="Proteomes" id="UP000195273">
    <property type="component" value="Chromosome"/>
</dbReference>
<sequence length="271" mass="29330">MTNATHKLTTSIVASFKERVNTITQDRRSWQDTQFKTANDALYELLAEIYALYDDSKGATAADEAKRDWLLQQCSKRNLTLNKNPSFIQLLVKLVFCDTDTDSRRISSYTRVLTAAAQSSEVMVAADVPVFISKYGGVEEIRASLAKNTKTPKQRADTGRSIALNGKSLAEVMVDSTKHNAATLKGSIVLLVGVVTAKGTVDVRHVCFELSPSDKVCAAKTAVSAALSNVYTNHSKQTKAVAKKVSEEHAIAAKNARAMAVDSTTEIKAAA</sequence>
<name>A0A1Y0EDM5_9RHOB</name>
<gene>
    <name evidence="1" type="ORF">LOKVESSMR4R_02409</name>
</gene>
<reference evidence="1 2" key="1">
    <citation type="submission" date="2017-05" db="EMBL/GenBank/DDBJ databases">
        <title>Genome Sequence of Loktanella vestfoldensis Strain SMR4r Isolated from a Culture of the Diatom Skeletonema marinoi.</title>
        <authorList>
            <person name="Topel M."/>
            <person name="Pinder M.I.M."/>
            <person name="Johansson O.N."/>
            <person name="Kourtchenko O."/>
            <person name="Godhe A."/>
            <person name="Clarke A.K."/>
        </authorList>
    </citation>
    <scope>NUCLEOTIDE SEQUENCE [LARGE SCALE GENOMIC DNA]</scope>
    <source>
        <strain evidence="1 2">SMR4r</strain>
    </source>
</reference>
<dbReference type="RefSeq" id="WP_157898201.1">
    <property type="nucleotide sequence ID" value="NZ_CP021431.1"/>
</dbReference>
<evidence type="ECO:0000313" key="1">
    <source>
        <dbReference type="EMBL" id="ARU01713.1"/>
    </source>
</evidence>
<dbReference type="EMBL" id="CP021431">
    <property type="protein sequence ID" value="ARU01713.1"/>
    <property type="molecule type" value="Genomic_DNA"/>
</dbReference>
<protein>
    <submittedName>
        <fullName evidence="1">Uncharacterized protein</fullName>
    </submittedName>
</protein>
<keyword evidence="2" id="KW-1185">Reference proteome</keyword>
<proteinExistence type="predicted"/>
<accession>A0A1Y0EDM5</accession>